<feature type="transmembrane region" description="Helical" evidence="3">
    <location>
        <begin position="1060"/>
        <end position="1078"/>
    </location>
</feature>
<dbReference type="EMBL" id="BQNB010008704">
    <property type="protein sequence ID" value="GJS53132.1"/>
    <property type="molecule type" value="Genomic_DNA"/>
</dbReference>
<feature type="transmembrane region" description="Helical" evidence="3">
    <location>
        <begin position="38"/>
        <end position="62"/>
    </location>
</feature>
<keyword evidence="1" id="KW-0175">Coiled coil</keyword>
<evidence type="ECO:0000256" key="3">
    <source>
        <dbReference type="SAM" id="Phobius"/>
    </source>
</evidence>
<evidence type="ECO:0000313" key="4">
    <source>
        <dbReference type="EMBL" id="GJS53132.1"/>
    </source>
</evidence>
<sequence length="1117" mass="127530">MGFRNKKDERGIVIKEINRDWLHKGVTPRRRDGIMMKFLPLSLNEAIRLFLAYASFIGLYGLPVGSTQSRKMLVMDSASSSSQLRYEPINLICGTMGSERKDRLDCVYQKEQGDIFQDKYVTEILKKFGFTDVKTASTPMETQKPLLKDKDVCACARYHVNQCAHLYAVKTYTDNDYAGASLDKKSTTGGCQFLGCRLISWQCKKQTMVANSTTEAEYVAASSCCGQIVWRTLNHLNEPNEAIPEVNPVIPEPNHVEDAHDPNEMVDIPDDEELDIEDEDVEIEVDDNWTEEMMLHPRLMSYPRLMLPPEATIGLLTKRPLCYSLTEAELGDVERTLGNVLERLMVLESGENATLKKKLDETKTKLAWARMERDIAKRSLHESQVWNKRIMAPKAMSEDPVVVGRWWWSRVVLEPSGGGAGGAGAGGAGAGGAGAGGAGAGGARPAAPEITGCTYVTFMKCDPQPFKGTEKVPWDYNVKPKQVKGGTVFFVDCTKIYGMMCIHRGLLVIDEAVLWLISSWVTINYKTRLMRQVEFCIDLIPGAAPVARAPYRLAPSKMKELSKQLQELSEKENCGLFDQLQAVRNTSAVEISVWKWERELQWISYKLQRKPWDMIQFGSLLDRLTKSAQLYSIEWKYKMEKLIDLSLKEIVCRHGVPVIDYSDRDSLRSRSLVGDAQLTGPEMIRETTEMIVQIKNRLLAARSRQKSYADVRRKPLEFDLENKPKTRYILYRSQLIYALKHEVLIHRIFSSVITNTPKDPSAEIYENWGVTTQALEIDSLKRRVKKLENKKSLGDQEDASKQGRKIDDIDVDAKITLVDETQGRINEEMFDTSDLDGDEVFVETAEACGLMLYNKAVTTATTTTTTAITRPMAKGRKIKSAMRLQAEFDEEARIAREKEEANQEEQEALQLKKGLTVSTTLRERKSSLHAKRVKERGIMYLTFTKMLKNFNREDMEVLWKIGKARFKKTKPVNYMDEFLLLNLKTISFVGNRQSFIYYLLVEKKYPLTNHTLHQMFHDVKLQVDYECELAYELLRLPLKKLEILKINIKVRGGLLGLKDFMMILELMLLVCKLLLLVFKVTTAEKIKTAERIMTEKRSKTYQRKDKDCLCDMYEIFL</sequence>
<evidence type="ECO:0000313" key="5">
    <source>
        <dbReference type="Proteomes" id="UP001151760"/>
    </source>
</evidence>
<feature type="coiled-coil region" evidence="1">
    <location>
        <begin position="884"/>
        <end position="914"/>
    </location>
</feature>
<proteinExistence type="predicted"/>
<accession>A0ABQ4WJP9</accession>
<dbReference type="PANTHER" id="PTHR11439">
    <property type="entry name" value="GAG-POL-RELATED RETROTRANSPOSON"/>
    <property type="match status" value="1"/>
</dbReference>
<feature type="region of interest" description="Disordered" evidence="2">
    <location>
        <begin position="422"/>
        <end position="441"/>
    </location>
</feature>
<name>A0ABQ4WJP9_9ASTR</name>
<keyword evidence="3" id="KW-1133">Transmembrane helix</keyword>
<evidence type="ECO:0000256" key="1">
    <source>
        <dbReference type="SAM" id="Coils"/>
    </source>
</evidence>
<keyword evidence="3" id="KW-0812">Transmembrane</keyword>
<keyword evidence="5" id="KW-1185">Reference proteome</keyword>
<evidence type="ECO:0000256" key="2">
    <source>
        <dbReference type="SAM" id="MobiDB-lite"/>
    </source>
</evidence>
<keyword evidence="3" id="KW-0472">Membrane</keyword>
<reference evidence="4" key="1">
    <citation type="journal article" date="2022" name="Int. J. Mol. Sci.">
        <title>Draft Genome of Tanacetum Coccineum: Genomic Comparison of Closely Related Tanacetum-Family Plants.</title>
        <authorList>
            <person name="Yamashiro T."/>
            <person name="Shiraishi A."/>
            <person name="Nakayama K."/>
            <person name="Satake H."/>
        </authorList>
    </citation>
    <scope>NUCLEOTIDE SEQUENCE</scope>
</reference>
<dbReference type="PANTHER" id="PTHR11439:SF495">
    <property type="entry name" value="REVERSE TRANSCRIPTASE, RNA-DEPENDENT DNA POLYMERASE-RELATED"/>
    <property type="match status" value="1"/>
</dbReference>
<reference evidence="4" key="2">
    <citation type="submission" date="2022-01" db="EMBL/GenBank/DDBJ databases">
        <authorList>
            <person name="Yamashiro T."/>
            <person name="Shiraishi A."/>
            <person name="Satake H."/>
            <person name="Nakayama K."/>
        </authorList>
    </citation>
    <scope>NUCLEOTIDE SEQUENCE</scope>
</reference>
<dbReference type="Proteomes" id="UP001151760">
    <property type="component" value="Unassembled WGS sequence"/>
</dbReference>
<comment type="caution">
    <text evidence="4">The sequence shown here is derived from an EMBL/GenBank/DDBJ whole genome shotgun (WGS) entry which is preliminary data.</text>
</comment>
<gene>
    <name evidence="4" type="ORF">Tco_0626494</name>
</gene>
<organism evidence="4 5">
    <name type="scientific">Tanacetum coccineum</name>
    <dbReference type="NCBI Taxonomy" id="301880"/>
    <lineage>
        <taxon>Eukaryota</taxon>
        <taxon>Viridiplantae</taxon>
        <taxon>Streptophyta</taxon>
        <taxon>Embryophyta</taxon>
        <taxon>Tracheophyta</taxon>
        <taxon>Spermatophyta</taxon>
        <taxon>Magnoliopsida</taxon>
        <taxon>eudicotyledons</taxon>
        <taxon>Gunneridae</taxon>
        <taxon>Pentapetalae</taxon>
        <taxon>asterids</taxon>
        <taxon>campanulids</taxon>
        <taxon>Asterales</taxon>
        <taxon>Asteraceae</taxon>
        <taxon>Asteroideae</taxon>
        <taxon>Anthemideae</taxon>
        <taxon>Anthemidinae</taxon>
        <taxon>Tanacetum</taxon>
    </lineage>
</organism>
<protein>
    <submittedName>
        <fullName evidence="4">Uncharacterized protein</fullName>
    </submittedName>
</protein>
<dbReference type="CDD" id="cd09272">
    <property type="entry name" value="RNase_HI_RT_Ty1"/>
    <property type="match status" value="1"/>
</dbReference>
<feature type="coiled-coil region" evidence="1">
    <location>
        <begin position="770"/>
        <end position="797"/>
    </location>
</feature>